<evidence type="ECO:0000313" key="1">
    <source>
        <dbReference type="EMBL" id="GIY85590.1"/>
    </source>
</evidence>
<evidence type="ECO:0000313" key="2">
    <source>
        <dbReference type="Proteomes" id="UP001054945"/>
    </source>
</evidence>
<proteinExistence type="predicted"/>
<organism evidence="1 2">
    <name type="scientific">Caerostris extrusa</name>
    <name type="common">Bark spider</name>
    <name type="synonym">Caerostris bankana</name>
    <dbReference type="NCBI Taxonomy" id="172846"/>
    <lineage>
        <taxon>Eukaryota</taxon>
        <taxon>Metazoa</taxon>
        <taxon>Ecdysozoa</taxon>
        <taxon>Arthropoda</taxon>
        <taxon>Chelicerata</taxon>
        <taxon>Arachnida</taxon>
        <taxon>Araneae</taxon>
        <taxon>Araneomorphae</taxon>
        <taxon>Entelegynae</taxon>
        <taxon>Araneoidea</taxon>
        <taxon>Araneidae</taxon>
        <taxon>Caerostris</taxon>
    </lineage>
</organism>
<sequence length="141" mass="16210">MNVKLTIYIALSKQSRLNNFLPFLAFTLAHPGTNQNHPPTLGRSKASNSFLPPCQEHLRNSEFFRFLFRINKFPLSWELGLTRHSLLRINARGWGRAGWTLWVGRVFWRRLALDLNHLLSKPSICPVSSIFFTVHPPSSKG</sequence>
<reference evidence="1 2" key="1">
    <citation type="submission" date="2021-06" db="EMBL/GenBank/DDBJ databases">
        <title>Caerostris extrusa draft genome.</title>
        <authorList>
            <person name="Kono N."/>
            <person name="Arakawa K."/>
        </authorList>
    </citation>
    <scope>NUCLEOTIDE SEQUENCE [LARGE SCALE GENOMIC DNA]</scope>
</reference>
<keyword evidence="2" id="KW-1185">Reference proteome</keyword>
<comment type="caution">
    <text evidence="1">The sequence shown here is derived from an EMBL/GenBank/DDBJ whole genome shotgun (WGS) entry which is preliminary data.</text>
</comment>
<dbReference type="EMBL" id="BPLR01016669">
    <property type="protein sequence ID" value="GIY85590.1"/>
    <property type="molecule type" value="Genomic_DNA"/>
</dbReference>
<gene>
    <name evidence="1" type="ORF">CEXT_327991</name>
</gene>
<name>A0AAV4WV87_CAEEX</name>
<dbReference type="AlphaFoldDB" id="A0AAV4WV87"/>
<protein>
    <submittedName>
        <fullName evidence="1">Uncharacterized protein</fullName>
    </submittedName>
</protein>
<dbReference type="Proteomes" id="UP001054945">
    <property type="component" value="Unassembled WGS sequence"/>
</dbReference>
<accession>A0AAV4WV87</accession>